<dbReference type="Pfam" id="PF24983">
    <property type="entry name" value="DUF7774"/>
    <property type="match status" value="1"/>
</dbReference>
<evidence type="ECO:0000256" key="1">
    <source>
        <dbReference type="SAM" id="MobiDB-lite"/>
    </source>
</evidence>
<feature type="compositionally biased region" description="Basic and acidic residues" evidence="1">
    <location>
        <begin position="342"/>
        <end position="441"/>
    </location>
</feature>
<feature type="compositionally biased region" description="Low complexity" evidence="1">
    <location>
        <begin position="287"/>
        <end position="306"/>
    </location>
</feature>
<feature type="domain" description="DUF7774" evidence="2">
    <location>
        <begin position="137"/>
        <end position="181"/>
    </location>
</feature>
<dbReference type="Proteomes" id="UP000053766">
    <property type="component" value="Unassembled WGS sequence"/>
</dbReference>
<feature type="region of interest" description="Disordered" evidence="1">
    <location>
        <begin position="342"/>
        <end position="508"/>
    </location>
</feature>
<feature type="compositionally biased region" description="Basic residues" evidence="1">
    <location>
        <begin position="95"/>
        <end position="108"/>
    </location>
</feature>
<feature type="compositionally biased region" description="Basic and acidic residues" evidence="1">
    <location>
        <begin position="265"/>
        <end position="280"/>
    </location>
</feature>
<sequence>MSNESAKKLIIAKQLNRKKELIRKLFRESADGSLGSRYLGRTVAETSPTETNNQIGLSDEKTVFEQVETVCRPAIASQSLNQRIENNICKLHHTKVKSKSSRRHKRRDTKNSQRYIQSDREVNTRIYDNLNLTEVTSQRDFTVALKIMIEVKKCQILENVLDDDETEVVRQFFETEMCSPSYRAKTRLFDVMLIYPEFIPVTWAGPHIGYLITHLYVKYYYTLKVSVVRHTIRVDEHYSKGVQLMRDKVQLNLYSYDFPSIRNEKEKKRSKRTPREKDKGSIYSYNSEQSASSTKIQSSDSTSNENVHNVVVSNEALRNMKEKADNEQVVKSCMTIGEGNGKEVITKKRENSGEKNEKEDMGKTKAISDDKNEKEEVIKTKASSDEKNEKEEIVRTRTSSDEKNEKEVKTKAGSDEKNEKEEIVKTRANSDEKNEKEETVKRKVSSGEDIENEEAAKPRVNSNEKNEKEDVAKLKGDSGGGTSMLSNAQEKYGTDSTEESSVEEDQEK</sequence>
<feature type="compositionally biased region" description="Basic and acidic residues" evidence="1">
    <location>
        <begin position="454"/>
        <end position="476"/>
    </location>
</feature>
<evidence type="ECO:0000313" key="3">
    <source>
        <dbReference type="EMBL" id="KJH49726.1"/>
    </source>
</evidence>
<reference evidence="3 4" key="1">
    <citation type="submission" date="2013-11" db="EMBL/GenBank/DDBJ databases">
        <title>Draft genome of the bovine lungworm Dictyocaulus viviparus.</title>
        <authorList>
            <person name="Mitreva M."/>
        </authorList>
    </citation>
    <scope>NUCLEOTIDE SEQUENCE [LARGE SCALE GENOMIC DNA]</scope>
    <source>
        <strain evidence="3 4">HannoverDv2000</strain>
    </source>
</reference>
<keyword evidence="4" id="KW-1185">Reference proteome</keyword>
<evidence type="ECO:0000313" key="4">
    <source>
        <dbReference type="Proteomes" id="UP000053766"/>
    </source>
</evidence>
<feature type="region of interest" description="Disordered" evidence="1">
    <location>
        <begin position="265"/>
        <end position="306"/>
    </location>
</feature>
<dbReference type="AlphaFoldDB" id="A0A0D8Y5A1"/>
<feature type="region of interest" description="Disordered" evidence="1">
    <location>
        <begin position="95"/>
        <end position="115"/>
    </location>
</feature>
<feature type="compositionally biased region" description="Acidic residues" evidence="1">
    <location>
        <begin position="496"/>
        <end position="508"/>
    </location>
</feature>
<name>A0A0D8Y5A1_DICVI</name>
<dbReference type="OrthoDB" id="5877494at2759"/>
<organism evidence="3 4">
    <name type="scientific">Dictyocaulus viviparus</name>
    <name type="common">Bovine lungworm</name>
    <dbReference type="NCBI Taxonomy" id="29172"/>
    <lineage>
        <taxon>Eukaryota</taxon>
        <taxon>Metazoa</taxon>
        <taxon>Ecdysozoa</taxon>
        <taxon>Nematoda</taxon>
        <taxon>Chromadorea</taxon>
        <taxon>Rhabditida</taxon>
        <taxon>Rhabditina</taxon>
        <taxon>Rhabditomorpha</taxon>
        <taxon>Strongyloidea</taxon>
        <taxon>Metastrongylidae</taxon>
        <taxon>Dictyocaulus</taxon>
    </lineage>
</organism>
<dbReference type="EMBL" id="KN716225">
    <property type="protein sequence ID" value="KJH49726.1"/>
    <property type="molecule type" value="Genomic_DNA"/>
</dbReference>
<proteinExistence type="predicted"/>
<evidence type="ECO:0000259" key="2">
    <source>
        <dbReference type="Pfam" id="PF24983"/>
    </source>
</evidence>
<dbReference type="InterPro" id="IPR056676">
    <property type="entry name" value="DUF7774"/>
</dbReference>
<accession>A0A0D8Y5A1</accession>
<reference evidence="4" key="2">
    <citation type="journal article" date="2016" name="Sci. Rep.">
        <title>Dictyocaulus viviparus genome, variome and transcriptome elucidate lungworm biology and support future intervention.</title>
        <authorList>
            <person name="McNulty S.N."/>
            <person name="Strube C."/>
            <person name="Rosa B.A."/>
            <person name="Martin J.C."/>
            <person name="Tyagi R."/>
            <person name="Choi Y.J."/>
            <person name="Wang Q."/>
            <person name="Hallsworth Pepin K."/>
            <person name="Zhang X."/>
            <person name="Ozersky P."/>
            <person name="Wilson R.K."/>
            <person name="Sternberg P.W."/>
            <person name="Gasser R.B."/>
            <person name="Mitreva M."/>
        </authorList>
    </citation>
    <scope>NUCLEOTIDE SEQUENCE [LARGE SCALE GENOMIC DNA]</scope>
    <source>
        <strain evidence="4">HannoverDv2000</strain>
    </source>
</reference>
<gene>
    <name evidence="3" type="ORF">DICVIV_04147</name>
</gene>
<protein>
    <recommendedName>
        <fullName evidence="2">DUF7774 domain-containing protein</fullName>
    </recommendedName>
</protein>